<dbReference type="GO" id="GO:0008270">
    <property type="term" value="F:zinc ion binding"/>
    <property type="evidence" value="ECO:0007669"/>
    <property type="project" value="UniProtKB-KW"/>
</dbReference>
<evidence type="ECO:0000313" key="5">
    <source>
        <dbReference type="EMBL" id="OXA58636.1"/>
    </source>
</evidence>
<organism evidence="5 6">
    <name type="scientific">Folsomia candida</name>
    <name type="common">Springtail</name>
    <dbReference type="NCBI Taxonomy" id="158441"/>
    <lineage>
        <taxon>Eukaryota</taxon>
        <taxon>Metazoa</taxon>
        <taxon>Ecdysozoa</taxon>
        <taxon>Arthropoda</taxon>
        <taxon>Hexapoda</taxon>
        <taxon>Collembola</taxon>
        <taxon>Entomobryomorpha</taxon>
        <taxon>Isotomoidea</taxon>
        <taxon>Isotomidae</taxon>
        <taxon>Proisotominae</taxon>
        <taxon>Folsomia</taxon>
    </lineage>
</organism>
<keyword evidence="3" id="KW-1133">Transmembrane helix</keyword>
<feature type="compositionally biased region" description="Low complexity" evidence="2">
    <location>
        <begin position="145"/>
        <end position="157"/>
    </location>
</feature>
<keyword evidence="1" id="KW-0479">Metal-binding</keyword>
<name>A0A226EPX5_FOLCA</name>
<dbReference type="InterPro" id="IPR001878">
    <property type="entry name" value="Znf_CCHC"/>
</dbReference>
<dbReference type="Pfam" id="PF00098">
    <property type="entry name" value="zf-CCHC"/>
    <property type="match status" value="1"/>
</dbReference>
<dbReference type="Gene3D" id="4.10.60.10">
    <property type="entry name" value="Zinc finger, CCHC-type"/>
    <property type="match status" value="1"/>
</dbReference>
<feature type="compositionally biased region" description="Gly residues" evidence="2">
    <location>
        <begin position="65"/>
        <end position="97"/>
    </location>
</feature>
<keyword evidence="3" id="KW-0472">Membrane</keyword>
<evidence type="ECO:0000256" key="1">
    <source>
        <dbReference type="PROSITE-ProRule" id="PRU00047"/>
    </source>
</evidence>
<dbReference type="Proteomes" id="UP000198287">
    <property type="component" value="Unassembled WGS sequence"/>
</dbReference>
<proteinExistence type="predicted"/>
<keyword evidence="1" id="KW-0863">Zinc-finger</keyword>
<keyword evidence="3" id="KW-0812">Transmembrane</keyword>
<sequence length="210" mass="22282">MSCDETEFWNLTHHRAAYFGFLVGLSVVFVVGRRWRITMSGIQLPIALLPGQGYTLTVESVGWDSGRGAGGGRRGGGGRGNGGGRRGWGRRQGWGGRQGRRGRGNGVGIEKRNCYNCGRKGHLASKCTFPNKVRVPGSSGGGAPAVGSSNSTHCSVDSSTSVSSVAEQFKAMVMATSVPSPESVAAIRSAYEDELLQDEDDDEMEFVFCA</sequence>
<dbReference type="AlphaFoldDB" id="A0A226EPX5"/>
<evidence type="ECO:0000313" key="6">
    <source>
        <dbReference type="Proteomes" id="UP000198287"/>
    </source>
</evidence>
<dbReference type="SMART" id="SM00343">
    <property type="entry name" value="ZnF_C2HC"/>
    <property type="match status" value="1"/>
</dbReference>
<accession>A0A226EPX5</accession>
<dbReference type="GO" id="GO:0003676">
    <property type="term" value="F:nucleic acid binding"/>
    <property type="evidence" value="ECO:0007669"/>
    <property type="project" value="InterPro"/>
</dbReference>
<keyword evidence="1" id="KW-0862">Zinc</keyword>
<evidence type="ECO:0000256" key="2">
    <source>
        <dbReference type="SAM" id="MobiDB-lite"/>
    </source>
</evidence>
<gene>
    <name evidence="5" type="ORF">Fcan01_07709</name>
</gene>
<dbReference type="EMBL" id="LNIX01000003">
    <property type="protein sequence ID" value="OXA58636.1"/>
    <property type="molecule type" value="Genomic_DNA"/>
</dbReference>
<comment type="caution">
    <text evidence="5">The sequence shown here is derived from an EMBL/GenBank/DDBJ whole genome shotgun (WGS) entry which is preliminary data.</text>
</comment>
<dbReference type="SUPFAM" id="SSF57756">
    <property type="entry name" value="Retrovirus zinc finger-like domains"/>
    <property type="match status" value="1"/>
</dbReference>
<feature type="region of interest" description="Disordered" evidence="2">
    <location>
        <begin position="65"/>
        <end position="105"/>
    </location>
</feature>
<evidence type="ECO:0000259" key="4">
    <source>
        <dbReference type="PROSITE" id="PS50158"/>
    </source>
</evidence>
<evidence type="ECO:0000256" key="3">
    <source>
        <dbReference type="SAM" id="Phobius"/>
    </source>
</evidence>
<feature type="region of interest" description="Disordered" evidence="2">
    <location>
        <begin position="138"/>
        <end position="157"/>
    </location>
</feature>
<feature type="transmembrane region" description="Helical" evidence="3">
    <location>
        <begin position="16"/>
        <end position="32"/>
    </location>
</feature>
<keyword evidence="6" id="KW-1185">Reference proteome</keyword>
<feature type="domain" description="CCHC-type" evidence="4">
    <location>
        <begin position="114"/>
        <end position="127"/>
    </location>
</feature>
<dbReference type="PROSITE" id="PS50158">
    <property type="entry name" value="ZF_CCHC"/>
    <property type="match status" value="1"/>
</dbReference>
<protein>
    <recommendedName>
        <fullName evidence="4">CCHC-type domain-containing protein</fullName>
    </recommendedName>
</protein>
<reference evidence="5 6" key="1">
    <citation type="submission" date="2015-12" db="EMBL/GenBank/DDBJ databases">
        <title>The genome of Folsomia candida.</title>
        <authorList>
            <person name="Faddeeva A."/>
            <person name="Derks M.F."/>
            <person name="Anvar Y."/>
            <person name="Smit S."/>
            <person name="Van Straalen N."/>
            <person name="Roelofs D."/>
        </authorList>
    </citation>
    <scope>NUCLEOTIDE SEQUENCE [LARGE SCALE GENOMIC DNA]</scope>
    <source>
        <strain evidence="5 6">VU population</strain>
        <tissue evidence="5">Whole body</tissue>
    </source>
</reference>
<dbReference type="InterPro" id="IPR036875">
    <property type="entry name" value="Znf_CCHC_sf"/>
</dbReference>